<evidence type="ECO:0000256" key="2">
    <source>
        <dbReference type="ARBA" id="ARBA00023125"/>
    </source>
</evidence>
<dbReference type="Proteomes" id="UP000184212">
    <property type="component" value="Unassembled WGS sequence"/>
</dbReference>
<protein>
    <submittedName>
        <fullName evidence="6">Two component transcriptional regulator, LuxR family</fullName>
    </submittedName>
</protein>
<dbReference type="Pfam" id="PF00196">
    <property type="entry name" value="GerE"/>
    <property type="match status" value="1"/>
</dbReference>
<evidence type="ECO:0000259" key="5">
    <source>
        <dbReference type="PROSITE" id="PS50110"/>
    </source>
</evidence>
<dbReference type="SUPFAM" id="SSF52172">
    <property type="entry name" value="CheY-like"/>
    <property type="match status" value="1"/>
</dbReference>
<evidence type="ECO:0000313" key="6">
    <source>
        <dbReference type="EMBL" id="SHG64344.1"/>
    </source>
</evidence>
<dbReference type="GO" id="GO:0006355">
    <property type="term" value="P:regulation of DNA-templated transcription"/>
    <property type="evidence" value="ECO:0007669"/>
    <property type="project" value="InterPro"/>
</dbReference>
<dbReference type="PRINTS" id="PR00038">
    <property type="entry name" value="HTHLUXR"/>
</dbReference>
<evidence type="ECO:0000259" key="4">
    <source>
        <dbReference type="PROSITE" id="PS50043"/>
    </source>
</evidence>
<dbReference type="EMBL" id="FQWQ01000001">
    <property type="protein sequence ID" value="SHG64344.1"/>
    <property type="molecule type" value="Genomic_DNA"/>
</dbReference>
<evidence type="ECO:0000256" key="1">
    <source>
        <dbReference type="ARBA" id="ARBA00022553"/>
    </source>
</evidence>
<keyword evidence="7" id="KW-1185">Reference proteome</keyword>
<dbReference type="CDD" id="cd06170">
    <property type="entry name" value="LuxR_C_like"/>
    <property type="match status" value="1"/>
</dbReference>
<dbReference type="GO" id="GO:0003677">
    <property type="term" value="F:DNA binding"/>
    <property type="evidence" value="ECO:0007669"/>
    <property type="project" value="UniProtKB-KW"/>
</dbReference>
<dbReference type="SMART" id="SM00421">
    <property type="entry name" value="HTH_LUXR"/>
    <property type="match status" value="1"/>
</dbReference>
<sequence>MSMNKINIVLADDHVLVRNGIKAMLESESSINVVGEAGDGNEALESAKALRPDILVLDIRMPNMTGLEAAEKLKQYAPDTKAVILSMHDSEEYVLQALDAGAYGYLLKDTDKNEFIKALKQIHGGHKYFSGAVSNVLANRLLHAKPTAGTATAAKDDRYHLTKREKEILRMVVDGKHNKDIADSLGKSVRTVETHRFNIMKKLDVNNAVDMVNKTVKENLL</sequence>
<dbReference type="PROSITE" id="PS50043">
    <property type="entry name" value="HTH_LUXR_2"/>
    <property type="match status" value="1"/>
</dbReference>
<dbReference type="Gene3D" id="3.40.50.2300">
    <property type="match status" value="1"/>
</dbReference>
<evidence type="ECO:0000313" key="7">
    <source>
        <dbReference type="Proteomes" id="UP000184212"/>
    </source>
</evidence>
<dbReference type="STRING" id="947013.SAMN04488109_1208"/>
<evidence type="ECO:0000256" key="3">
    <source>
        <dbReference type="PROSITE-ProRule" id="PRU00169"/>
    </source>
</evidence>
<keyword evidence="2" id="KW-0238">DNA-binding</keyword>
<dbReference type="InterPro" id="IPR011006">
    <property type="entry name" value="CheY-like_superfamily"/>
</dbReference>
<dbReference type="SUPFAM" id="SSF46894">
    <property type="entry name" value="C-terminal effector domain of the bipartite response regulators"/>
    <property type="match status" value="1"/>
</dbReference>
<dbReference type="CDD" id="cd17535">
    <property type="entry name" value="REC_NarL-like"/>
    <property type="match status" value="1"/>
</dbReference>
<dbReference type="InterPro" id="IPR016032">
    <property type="entry name" value="Sig_transdc_resp-reg_C-effctor"/>
</dbReference>
<feature type="modified residue" description="4-aspartylphosphate" evidence="3">
    <location>
        <position position="58"/>
    </location>
</feature>
<dbReference type="PROSITE" id="PS50110">
    <property type="entry name" value="RESPONSE_REGULATORY"/>
    <property type="match status" value="1"/>
</dbReference>
<dbReference type="InterPro" id="IPR058245">
    <property type="entry name" value="NreC/VraR/RcsB-like_REC"/>
</dbReference>
<reference evidence="6 7" key="1">
    <citation type="submission" date="2016-11" db="EMBL/GenBank/DDBJ databases">
        <authorList>
            <person name="Jaros S."/>
            <person name="Januszkiewicz K."/>
            <person name="Wedrychowicz H."/>
        </authorList>
    </citation>
    <scope>NUCLEOTIDE SEQUENCE [LARGE SCALE GENOMIC DNA]</scope>
    <source>
        <strain evidence="6 7">DSM 24574</strain>
    </source>
</reference>
<organism evidence="6 7">
    <name type="scientific">Chryseolinea serpens</name>
    <dbReference type="NCBI Taxonomy" id="947013"/>
    <lineage>
        <taxon>Bacteria</taxon>
        <taxon>Pseudomonadati</taxon>
        <taxon>Bacteroidota</taxon>
        <taxon>Cytophagia</taxon>
        <taxon>Cytophagales</taxon>
        <taxon>Fulvivirgaceae</taxon>
        <taxon>Chryseolinea</taxon>
    </lineage>
</organism>
<dbReference type="Pfam" id="PF00072">
    <property type="entry name" value="Response_reg"/>
    <property type="match status" value="1"/>
</dbReference>
<dbReference type="AlphaFoldDB" id="A0A1M5LGS9"/>
<feature type="domain" description="HTH luxR-type" evidence="4">
    <location>
        <begin position="154"/>
        <end position="219"/>
    </location>
</feature>
<gene>
    <name evidence="6" type="ORF">SAMN04488109_1208</name>
</gene>
<dbReference type="GO" id="GO:0000160">
    <property type="term" value="P:phosphorelay signal transduction system"/>
    <property type="evidence" value="ECO:0007669"/>
    <property type="project" value="InterPro"/>
</dbReference>
<dbReference type="InterPro" id="IPR000792">
    <property type="entry name" value="Tscrpt_reg_LuxR_C"/>
</dbReference>
<accession>A0A1M5LGS9</accession>
<feature type="domain" description="Response regulatory" evidence="5">
    <location>
        <begin position="7"/>
        <end position="123"/>
    </location>
</feature>
<name>A0A1M5LGS9_9BACT</name>
<dbReference type="PANTHER" id="PTHR43214:SF43">
    <property type="entry name" value="TWO-COMPONENT RESPONSE REGULATOR"/>
    <property type="match status" value="1"/>
</dbReference>
<keyword evidence="1 3" id="KW-0597">Phosphoprotein</keyword>
<proteinExistence type="predicted"/>
<dbReference type="InterPro" id="IPR039420">
    <property type="entry name" value="WalR-like"/>
</dbReference>
<dbReference type="PANTHER" id="PTHR43214">
    <property type="entry name" value="TWO-COMPONENT RESPONSE REGULATOR"/>
    <property type="match status" value="1"/>
</dbReference>
<dbReference type="SMART" id="SM00448">
    <property type="entry name" value="REC"/>
    <property type="match status" value="1"/>
</dbReference>
<dbReference type="InterPro" id="IPR001789">
    <property type="entry name" value="Sig_transdc_resp-reg_receiver"/>
</dbReference>